<proteinExistence type="predicted"/>
<evidence type="ECO:0000313" key="1">
    <source>
        <dbReference type="EMBL" id="NYH95036.1"/>
    </source>
</evidence>
<sequence length="106" mass="11422">MHEGANESNDGKAGLALPARCRSRTGFLTRVTVTALSPDRCRIECPGMILAAGDLVVIRLEGIEGICGRVSDADFDMAWIEFAERLYGPVVEHLLARYGGAMRDAA</sequence>
<dbReference type="Proteomes" id="UP000522081">
    <property type="component" value="Unassembled WGS sequence"/>
</dbReference>
<protein>
    <recommendedName>
        <fullName evidence="3">PilZ domain-containing protein</fullName>
    </recommendedName>
</protein>
<evidence type="ECO:0000313" key="2">
    <source>
        <dbReference type="Proteomes" id="UP000522081"/>
    </source>
</evidence>
<dbReference type="AlphaFoldDB" id="A0A7Y9XUU5"/>
<organism evidence="1 2">
    <name type="scientific">Novosphingobium marinum</name>
    <dbReference type="NCBI Taxonomy" id="1514948"/>
    <lineage>
        <taxon>Bacteria</taxon>
        <taxon>Pseudomonadati</taxon>
        <taxon>Pseudomonadota</taxon>
        <taxon>Alphaproteobacteria</taxon>
        <taxon>Sphingomonadales</taxon>
        <taxon>Sphingomonadaceae</taxon>
        <taxon>Novosphingobium</taxon>
    </lineage>
</organism>
<comment type="caution">
    <text evidence="1">The sequence shown here is derived from an EMBL/GenBank/DDBJ whole genome shotgun (WGS) entry which is preliminary data.</text>
</comment>
<keyword evidence="2" id="KW-1185">Reference proteome</keyword>
<dbReference type="RefSeq" id="WP_179406932.1">
    <property type="nucleotide sequence ID" value="NZ_BMGF01000002.1"/>
</dbReference>
<dbReference type="EMBL" id="JACBZF010000002">
    <property type="protein sequence ID" value="NYH95036.1"/>
    <property type="molecule type" value="Genomic_DNA"/>
</dbReference>
<evidence type="ECO:0008006" key="3">
    <source>
        <dbReference type="Google" id="ProtNLM"/>
    </source>
</evidence>
<accession>A0A7Y9XUU5</accession>
<reference evidence="1 2" key="1">
    <citation type="submission" date="2020-07" db="EMBL/GenBank/DDBJ databases">
        <title>Genomic Encyclopedia of Type Strains, Phase IV (KMG-IV): sequencing the most valuable type-strain genomes for metagenomic binning, comparative biology and taxonomic classification.</title>
        <authorList>
            <person name="Goeker M."/>
        </authorList>
    </citation>
    <scope>NUCLEOTIDE SEQUENCE [LARGE SCALE GENOMIC DNA]</scope>
    <source>
        <strain evidence="1 2">DSM 29043</strain>
    </source>
</reference>
<gene>
    <name evidence="1" type="ORF">FHS75_001355</name>
</gene>
<name>A0A7Y9XUU5_9SPHN</name>